<keyword evidence="1" id="KW-0175">Coiled coil</keyword>
<protein>
    <submittedName>
        <fullName evidence="2">Uncharacterized protein</fullName>
    </submittedName>
</protein>
<dbReference type="EMBL" id="DYTS01000374">
    <property type="protein sequence ID" value="HJH21191.1"/>
    <property type="molecule type" value="Genomic_DNA"/>
</dbReference>
<reference evidence="2" key="1">
    <citation type="journal article" date="2021" name="PeerJ">
        <title>Extensive microbial diversity within the chicken gut microbiome revealed by metagenomics and culture.</title>
        <authorList>
            <person name="Gilroy R."/>
            <person name="Ravi A."/>
            <person name="Getino M."/>
            <person name="Pursley I."/>
            <person name="Horton D.L."/>
            <person name="Alikhan N.F."/>
            <person name="Baker D."/>
            <person name="Gharbi K."/>
            <person name="Hall N."/>
            <person name="Watson M."/>
            <person name="Adriaenssens E.M."/>
            <person name="Foster-Nyarko E."/>
            <person name="Jarju S."/>
            <person name="Secka A."/>
            <person name="Antonio M."/>
            <person name="Oren A."/>
            <person name="Chaudhuri R.R."/>
            <person name="La Ragione R."/>
            <person name="Hildebrand F."/>
            <person name="Pallen M.J."/>
        </authorList>
    </citation>
    <scope>NUCLEOTIDE SEQUENCE</scope>
    <source>
        <strain evidence="2">ChiSjej2B20-17149</strain>
    </source>
</reference>
<comment type="caution">
    <text evidence="2">The sequence shown here is derived from an EMBL/GenBank/DDBJ whole genome shotgun (WGS) entry which is preliminary data.</text>
</comment>
<evidence type="ECO:0000313" key="3">
    <source>
        <dbReference type="Proteomes" id="UP000752172"/>
    </source>
</evidence>
<dbReference type="AlphaFoldDB" id="A0A921NLU5"/>
<proteinExistence type="predicted"/>
<accession>A0A921NLU5</accession>
<organism evidence="2 3">
    <name type="scientific">Pseudomonas lactis</name>
    <dbReference type="NCBI Taxonomy" id="1615674"/>
    <lineage>
        <taxon>Bacteria</taxon>
        <taxon>Pseudomonadati</taxon>
        <taxon>Pseudomonadota</taxon>
        <taxon>Gammaproteobacteria</taxon>
        <taxon>Pseudomonadales</taxon>
        <taxon>Pseudomonadaceae</taxon>
        <taxon>Pseudomonas</taxon>
    </lineage>
</organism>
<reference evidence="2" key="2">
    <citation type="submission" date="2021-09" db="EMBL/GenBank/DDBJ databases">
        <authorList>
            <person name="Gilroy R."/>
        </authorList>
    </citation>
    <scope>NUCLEOTIDE SEQUENCE</scope>
    <source>
        <strain evidence="2">ChiSjej2B20-17149</strain>
    </source>
</reference>
<evidence type="ECO:0000313" key="2">
    <source>
        <dbReference type="EMBL" id="HJH21191.1"/>
    </source>
</evidence>
<dbReference type="RefSeq" id="WP_278918072.1">
    <property type="nucleotide sequence ID" value="NZ_DYTS01000374.1"/>
</dbReference>
<feature type="coiled-coil region" evidence="1">
    <location>
        <begin position="77"/>
        <end position="104"/>
    </location>
</feature>
<dbReference type="Proteomes" id="UP000752172">
    <property type="component" value="Unassembled WGS sequence"/>
</dbReference>
<name>A0A921NLU5_9PSED</name>
<evidence type="ECO:0000256" key="1">
    <source>
        <dbReference type="SAM" id="Coils"/>
    </source>
</evidence>
<gene>
    <name evidence="2" type="ORF">K8W20_21070</name>
</gene>
<sequence length="252" mass="28231">MANQRDELTKATGITADVVMEVGTYFSAKEMRSVQTGLTTAARELRAFTQNNSLLGRLGGKLSHEQRELLSNAAALLDSVKYNVEHAKERKDRAEKARAKKRQQWAREAGQLVKARFSFPSDTVAEQLRILELHLVVQVVLGHAVYLQSHLALRKSMQEEAPRWANHTTAQWHRSRVSSLLSDIHSALQDYLSLDLDVSPAQKLEELQHSLDTQRAEILARPQSVETLRIWTDALKGAAFITSVLPSSGTTR</sequence>